<dbReference type="GO" id="GO:0016811">
    <property type="term" value="F:hydrolase activity, acting on carbon-nitrogen (but not peptide) bonds, in linear amides"/>
    <property type="evidence" value="ECO:0007669"/>
    <property type="project" value="TreeGrafter"/>
</dbReference>
<protein>
    <submittedName>
        <fullName evidence="2">GlcNAc-PI de-N-acetylase</fullName>
    </submittedName>
</protein>
<dbReference type="Pfam" id="PF02585">
    <property type="entry name" value="PIG-L"/>
    <property type="match status" value="1"/>
</dbReference>
<feature type="signal peptide" evidence="1">
    <location>
        <begin position="1"/>
        <end position="20"/>
    </location>
</feature>
<evidence type="ECO:0000313" key="2">
    <source>
        <dbReference type="EMBL" id="SMC58201.1"/>
    </source>
</evidence>
<dbReference type="SUPFAM" id="SSF52317">
    <property type="entry name" value="Class I glutamine amidotransferase-like"/>
    <property type="match status" value="1"/>
</dbReference>
<accession>A0A1W2ACM2</accession>
<organism evidence="2 3">
    <name type="scientific">Pedobacter nyackensis</name>
    <dbReference type="NCBI Taxonomy" id="475255"/>
    <lineage>
        <taxon>Bacteria</taxon>
        <taxon>Pseudomonadati</taxon>
        <taxon>Bacteroidota</taxon>
        <taxon>Sphingobacteriia</taxon>
        <taxon>Sphingobacteriales</taxon>
        <taxon>Sphingobacteriaceae</taxon>
        <taxon>Pedobacter</taxon>
    </lineage>
</organism>
<dbReference type="OrthoDB" id="9759749at2"/>
<dbReference type="AlphaFoldDB" id="A0A1W2ACM2"/>
<dbReference type="EMBL" id="FWYB01000001">
    <property type="protein sequence ID" value="SMC58201.1"/>
    <property type="molecule type" value="Genomic_DNA"/>
</dbReference>
<proteinExistence type="predicted"/>
<dbReference type="PANTHER" id="PTHR12993">
    <property type="entry name" value="N-ACETYLGLUCOSAMINYL-PHOSPHATIDYLINOSITOL DE-N-ACETYLASE-RELATED"/>
    <property type="match status" value="1"/>
</dbReference>
<sequence length="819" mass="90431">MKFRLPLFVFIATIPFFTRAQNMRQLNAAEIKQGLEALNVTGSVLYIAAHPDDENTRLLGYLAKEKKVRTGYLSLTRGDGGQNLIGNEQAELLGLIRTQELLAARRMDGAEQFFTRANDFGFSKNPEESFKIWDKAKILADVVWVIRKFQPDVIITRFPEDARAGHGHHSGSAILAREAFAAAADPKQFPEQLALVKPWQAKRIVWNTFNFGGNNTTADDQMKIDVGLFNPLLGKSYGEIAAESRSNHRSQGFGAARQRGASTEFFTPVAGQKAKTDIFEGVDFSLNRTSGSKAIQELLTTINDEYNAADPSKSVAKLLKLKQLVKGKAFKQDLLDDLILSCAGIWFETAATNPSYALSQPINVKIQAIARVKADFPLAISIEEVNSGVSFNLSPNKFVSEDKEVATANVGITQPYWLEKQHPLGYFVVDSLSKIGMPENLPALTRLFKIKIGDQVIEKRRPLVYKYTDQVRGEIYQPLVIAPPVTATLSEKAFIFNGNEPKSITVLLKSFKDNSSGVLAPQVPAGWKVSPQKIDFSLAKKGDEQSVQFTITPAGNTAGGSLLLDVVVEGKTYNKGLNVINYEHIPLQTLFPFAEARVDKVDLKFAGKRIGYIAGAGDLIPESLKQIGYEVINLTENQVINSDLSGFDAIVTGVRLYNVNDQIKSMQPKLMKYVENGGTLLVQYNVNNPLKIENIGPYPFRLSRDRVTEEDAKITILAAENPILNYPNKITAKDFDGWIQERGLYFVSDADKKYTSVFSMNDSGESAKTGSLIVADYGKGKYIYTGISFFRQLPAGVPGAYRLFVNLVSAKNSSLSVVR</sequence>
<dbReference type="Proteomes" id="UP000192678">
    <property type="component" value="Unassembled WGS sequence"/>
</dbReference>
<dbReference type="InterPro" id="IPR003737">
    <property type="entry name" value="GlcNAc_PI_deacetylase-related"/>
</dbReference>
<reference evidence="2 3" key="1">
    <citation type="submission" date="2017-04" db="EMBL/GenBank/DDBJ databases">
        <authorList>
            <person name="Afonso C.L."/>
            <person name="Miller P.J."/>
            <person name="Scott M.A."/>
            <person name="Spackman E."/>
            <person name="Goraichik I."/>
            <person name="Dimitrov K.M."/>
            <person name="Suarez D.L."/>
            <person name="Swayne D.E."/>
        </authorList>
    </citation>
    <scope>NUCLEOTIDE SEQUENCE [LARGE SCALE GENOMIC DNA]</scope>
    <source>
        <strain evidence="2 3">DSM 19625</strain>
    </source>
</reference>
<dbReference type="InterPro" id="IPR024078">
    <property type="entry name" value="LmbE-like_dom_sf"/>
</dbReference>
<feature type="chain" id="PRO_5012800130" evidence="1">
    <location>
        <begin position="21"/>
        <end position="819"/>
    </location>
</feature>
<dbReference type="PANTHER" id="PTHR12993:SF11">
    <property type="entry name" value="N-ACETYLGLUCOSAMINYL-PHOSPHATIDYLINOSITOL DE-N-ACETYLASE"/>
    <property type="match status" value="1"/>
</dbReference>
<dbReference type="SUPFAM" id="SSF102588">
    <property type="entry name" value="LmbE-like"/>
    <property type="match status" value="1"/>
</dbReference>
<evidence type="ECO:0000256" key="1">
    <source>
        <dbReference type="SAM" id="SignalP"/>
    </source>
</evidence>
<keyword evidence="1" id="KW-0732">Signal</keyword>
<keyword evidence="3" id="KW-1185">Reference proteome</keyword>
<dbReference type="RefSeq" id="WP_084287032.1">
    <property type="nucleotide sequence ID" value="NZ_FWYB01000001.1"/>
</dbReference>
<gene>
    <name evidence="2" type="ORF">SAMN04488101_101463</name>
</gene>
<dbReference type="InterPro" id="IPR029062">
    <property type="entry name" value="Class_I_gatase-like"/>
</dbReference>
<dbReference type="STRING" id="475255.SAMN04488101_101463"/>
<evidence type="ECO:0000313" key="3">
    <source>
        <dbReference type="Proteomes" id="UP000192678"/>
    </source>
</evidence>
<dbReference type="Gene3D" id="3.40.50.10320">
    <property type="entry name" value="LmbE-like"/>
    <property type="match status" value="1"/>
</dbReference>
<name>A0A1W2ACM2_9SPHI</name>